<evidence type="ECO:0000256" key="2">
    <source>
        <dbReference type="SAM" id="SignalP"/>
    </source>
</evidence>
<evidence type="ECO:0000313" key="3">
    <source>
        <dbReference type="EMBL" id="MBP2190895.1"/>
    </source>
</evidence>
<organism evidence="3 4">
    <name type="scientific">Nocardia goodfellowii</name>
    <dbReference type="NCBI Taxonomy" id="882446"/>
    <lineage>
        <taxon>Bacteria</taxon>
        <taxon>Bacillati</taxon>
        <taxon>Actinomycetota</taxon>
        <taxon>Actinomycetes</taxon>
        <taxon>Mycobacteriales</taxon>
        <taxon>Nocardiaceae</taxon>
        <taxon>Nocardia</taxon>
    </lineage>
</organism>
<dbReference type="EMBL" id="JAGGMR010000001">
    <property type="protein sequence ID" value="MBP2190895.1"/>
    <property type="molecule type" value="Genomic_DNA"/>
</dbReference>
<feature type="signal peptide" evidence="2">
    <location>
        <begin position="1"/>
        <end position="32"/>
    </location>
</feature>
<reference evidence="3 4" key="1">
    <citation type="submission" date="2021-03" db="EMBL/GenBank/DDBJ databases">
        <title>Sequencing the genomes of 1000 actinobacteria strains.</title>
        <authorList>
            <person name="Klenk H.-P."/>
        </authorList>
    </citation>
    <scope>NUCLEOTIDE SEQUENCE [LARGE SCALE GENOMIC DNA]</scope>
    <source>
        <strain evidence="3 4">DSM 45516</strain>
    </source>
</reference>
<feature type="region of interest" description="Disordered" evidence="1">
    <location>
        <begin position="39"/>
        <end position="68"/>
    </location>
</feature>
<dbReference type="InterPro" id="IPR024520">
    <property type="entry name" value="DUF3558"/>
</dbReference>
<dbReference type="RefSeq" id="WP_209891703.1">
    <property type="nucleotide sequence ID" value="NZ_JAGGMR010000001.1"/>
</dbReference>
<protein>
    <recommendedName>
        <fullName evidence="5">DUF3558 domain-containing protein</fullName>
    </recommendedName>
</protein>
<evidence type="ECO:0000256" key="1">
    <source>
        <dbReference type="SAM" id="MobiDB-lite"/>
    </source>
</evidence>
<evidence type="ECO:0008006" key="5">
    <source>
        <dbReference type="Google" id="ProtNLM"/>
    </source>
</evidence>
<dbReference type="Proteomes" id="UP001519325">
    <property type="component" value="Unassembled WGS sequence"/>
</dbReference>
<proteinExistence type="predicted"/>
<accession>A0ABS4QIB0</accession>
<dbReference type="PROSITE" id="PS51257">
    <property type="entry name" value="PROKAR_LIPOPROTEIN"/>
    <property type="match status" value="1"/>
</dbReference>
<feature type="chain" id="PRO_5046228671" description="DUF3558 domain-containing protein" evidence="2">
    <location>
        <begin position="33"/>
        <end position="206"/>
    </location>
</feature>
<dbReference type="Pfam" id="PF12079">
    <property type="entry name" value="DUF3558"/>
    <property type="match status" value="1"/>
</dbReference>
<name>A0ABS4QIB0_9NOCA</name>
<evidence type="ECO:0000313" key="4">
    <source>
        <dbReference type="Proteomes" id="UP001519325"/>
    </source>
</evidence>
<keyword evidence="2" id="KW-0732">Signal</keyword>
<gene>
    <name evidence="3" type="ORF">BJ987_003796</name>
</gene>
<keyword evidence="4" id="KW-1185">Reference proteome</keyword>
<sequence>MSATRGVRRPSRHNGAAIAARLVGAAALALLAACGNDNGATPATSSTSAQSTSSAKTTAASTSAPGTTSAFDPCTALTADFLAEHQWDARKPEPRQTNAGASTAKGCVYLARARYTFGVETTTTTLPQVREKFPTAADLTIGGRKALRYEARPDVPGGCTVNLEMKSGSLSILVDDPRGTHPRGLSPCDNAEEIAEAVAPLLPAGS</sequence>
<comment type="caution">
    <text evidence="3">The sequence shown here is derived from an EMBL/GenBank/DDBJ whole genome shotgun (WGS) entry which is preliminary data.</text>
</comment>